<name>A0A6G1QNQ9_CHAAH</name>
<dbReference type="EMBL" id="CM015731">
    <property type="protein sequence ID" value="KAF3704311.1"/>
    <property type="molecule type" value="Genomic_DNA"/>
</dbReference>
<organism evidence="1 2">
    <name type="scientific">Channa argus</name>
    <name type="common">Northern snakehead</name>
    <name type="synonym">Ophicephalus argus</name>
    <dbReference type="NCBI Taxonomy" id="215402"/>
    <lineage>
        <taxon>Eukaryota</taxon>
        <taxon>Metazoa</taxon>
        <taxon>Chordata</taxon>
        <taxon>Craniata</taxon>
        <taxon>Vertebrata</taxon>
        <taxon>Euteleostomi</taxon>
        <taxon>Actinopterygii</taxon>
        <taxon>Neopterygii</taxon>
        <taxon>Teleostei</taxon>
        <taxon>Neoteleostei</taxon>
        <taxon>Acanthomorphata</taxon>
        <taxon>Anabantaria</taxon>
        <taxon>Anabantiformes</taxon>
        <taxon>Channoidei</taxon>
        <taxon>Channidae</taxon>
        <taxon>Channa</taxon>
    </lineage>
</organism>
<dbReference type="AlphaFoldDB" id="A0A6G1QNQ9"/>
<reference evidence="1 2" key="1">
    <citation type="submission" date="2019-02" db="EMBL/GenBank/DDBJ databases">
        <title>Opniocepnalus argus genome.</title>
        <authorList>
            <person name="Zhou C."/>
            <person name="Xiao S."/>
        </authorList>
    </citation>
    <scope>NUCLEOTIDE SEQUENCE [LARGE SCALE GENOMIC DNA]</scope>
    <source>
        <strain evidence="1">OARG1902GOOAL</strain>
        <tissue evidence="1">Muscle</tissue>
    </source>
</reference>
<evidence type="ECO:0000313" key="1">
    <source>
        <dbReference type="EMBL" id="KAF3704311.1"/>
    </source>
</evidence>
<accession>A0A6G1QNQ9</accession>
<keyword evidence="2" id="KW-1185">Reference proteome</keyword>
<reference evidence="2" key="2">
    <citation type="submission" date="2019-02" db="EMBL/GenBank/DDBJ databases">
        <title>Opniocepnalus argus Var Kimnra genome.</title>
        <authorList>
            <person name="Zhou C."/>
            <person name="Xiao S."/>
        </authorList>
    </citation>
    <scope>NUCLEOTIDE SEQUENCE [LARGE SCALE GENOMIC DNA]</scope>
</reference>
<evidence type="ECO:0000313" key="2">
    <source>
        <dbReference type="Proteomes" id="UP000503349"/>
    </source>
</evidence>
<gene>
    <name evidence="1" type="ORF">EXN66_Car020000</name>
</gene>
<dbReference type="Proteomes" id="UP000503349">
    <property type="component" value="Chromosome 20"/>
</dbReference>
<protein>
    <submittedName>
        <fullName evidence="1">Uncharacterized protein</fullName>
    </submittedName>
</protein>
<proteinExistence type="predicted"/>
<sequence length="49" mass="5181">MTVPSLLPASIILSSANRNSPHQILLSSITSLNIFPPGCKQTCLADRSS</sequence>